<evidence type="ECO:0000313" key="2">
    <source>
        <dbReference type="EMBL" id="ODQ57051.1"/>
    </source>
</evidence>
<dbReference type="RefSeq" id="XP_019036258.1">
    <property type="nucleotide sequence ID" value="XM_019186592.1"/>
</dbReference>
<protein>
    <recommendedName>
        <fullName evidence="4">Shugoshin N-terminal coiled-coil domain-containing protein</fullName>
    </recommendedName>
</protein>
<feature type="region of interest" description="Disordered" evidence="1">
    <location>
        <begin position="181"/>
        <end position="209"/>
    </location>
</feature>
<dbReference type="GeneID" id="30203838"/>
<dbReference type="AlphaFoldDB" id="A0A1E3NV25"/>
<accession>A0A1E3NV25</accession>
<dbReference type="EMBL" id="KV454214">
    <property type="protein sequence ID" value="ODQ57051.1"/>
    <property type="molecule type" value="Genomic_DNA"/>
</dbReference>
<evidence type="ECO:0000313" key="3">
    <source>
        <dbReference type="Proteomes" id="UP000094112"/>
    </source>
</evidence>
<proteinExistence type="predicted"/>
<sequence>MTKVADLEIKISDLIQQNIELRAINAKSEDQKRKWLEDKLNIIENGVSQRFEEMFQMFATIRSNEGLASSSVNVNNVIQNVALENSSDKTVSFHDVKSPVKKNISERRRKSARRQSMYIAPPPSPPQDHFNDEANEEDFERVQIPDDFNTPSVFQDEQNYEEVQESNEPQINDAFIAEEDAETEEPELKEHDEAEHAATLSPIKFSSPKMPEYHYPKFSVYTETEDDNEAPNKEEIDLKIQKLAAGSVKSGQTSEKEKQENEEAKDELEMIDFTDFNEKTKNLLFQDNDKIKHTKSKKQKQKSSKDETMPEPISSDMLSTRKSRTRGKAV</sequence>
<feature type="compositionally biased region" description="Basic residues" evidence="1">
    <location>
        <begin position="292"/>
        <end position="302"/>
    </location>
</feature>
<dbReference type="Proteomes" id="UP000094112">
    <property type="component" value="Unassembled WGS sequence"/>
</dbReference>
<gene>
    <name evidence="2" type="ORF">WICANDRAFT_97560</name>
</gene>
<dbReference type="OrthoDB" id="3981157at2759"/>
<feature type="compositionally biased region" description="Basic and acidic residues" evidence="1">
    <location>
        <begin position="94"/>
        <end position="106"/>
    </location>
</feature>
<organism evidence="2 3">
    <name type="scientific">Wickerhamomyces anomalus (strain ATCC 58044 / CBS 1984 / NCYC 433 / NRRL Y-366-8)</name>
    <name type="common">Yeast</name>
    <name type="synonym">Hansenula anomala</name>
    <dbReference type="NCBI Taxonomy" id="683960"/>
    <lineage>
        <taxon>Eukaryota</taxon>
        <taxon>Fungi</taxon>
        <taxon>Dikarya</taxon>
        <taxon>Ascomycota</taxon>
        <taxon>Saccharomycotina</taxon>
        <taxon>Saccharomycetes</taxon>
        <taxon>Phaffomycetales</taxon>
        <taxon>Wickerhamomycetaceae</taxon>
        <taxon>Wickerhamomyces</taxon>
    </lineage>
</organism>
<reference evidence="2 3" key="1">
    <citation type="journal article" date="2016" name="Proc. Natl. Acad. Sci. U.S.A.">
        <title>Comparative genomics of biotechnologically important yeasts.</title>
        <authorList>
            <person name="Riley R."/>
            <person name="Haridas S."/>
            <person name="Wolfe K.H."/>
            <person name="Lopes M.R."/>
            <person name="Hittinger C.T."/>
            <person name="Goeker M."/>
            <person name="Salamov A.A."/>
            <person name="Wisecaver J.H."/>
            <person name="Long T.M."/>
            <person name="Calvey C.H."/>
            <person name="Aerts A.L."/>
            <person name="Barry K.W."/>
            <person name="Choi C."/>
            <person name="Clum A."/>
            <person name="Coughlan A.Y."/>
            <person name="Deshpande S."/>
            <person name="Douglass A.P."/>
            <person name="Hanson S.J."/>
            <person name="Klenk H.-P."/>
            <person name="LaButti K.M."/>
            <person name="Lapidus A."/>
            <person name="Lindquist E.A."/>
            <person name="Lipzen A.M."/>
            <person name="Meier-Kolthoff J.P."/>
            <person name="Ohm R.A."/>
            <person name="Otillar R.P."/>
            <person name="Pangilinan J.L."/>
            <person name="Peng Y."/>
            <person name="Rokas A."/>
            <person name="Rosa C.A."/>
            <person name="Scheuner C."/>
            <person name="Sibirny A.A."/>
            <person name="Slot J.C."/>
            <person name="Stielow J.B."/>
            <person name="Sun H."/>
            <person name="Kurtzman C.P."/>
            <person name="Blackwell M."/>
            <person name="Grigoriev I.V."/>
            <person name="Jeffries T.W."/>
        </authorList>
    </citation>
    <scope>NUCLEOTIDE SEQUENCE [LARGE SCALE GENOMIC DNA]</scope>
    <source>
        <strain evidence="3">ATCC 58044 / CBS 1984 / NCYC 433 / NRRL Y-366-8</strain>
    </source>
</reference>
<evidence type="ECO:0000256" key="1">
    <source>
        <dbReference type="SAM" id="MobiDB-lite"/>
    </source>
</evidence>
<feature type="compositionally biased region" description="Basic and acidic residues" evidence="1">
    <location>
        <begin position="186"/>
        <end position="196"/>
    </location>
</feature>
<feature type="region of interest" description="Disordered" evidence="1">
    <location>
        <begin position="244"/>
        <end position="330"/>
    </location>
</feature>
<feature type="non-terminal residue" evidence="2">
    <location>
        <position position="330"/>
    </location>
</feature>
<keyword evidence="3" id="KW-1185">Reference proteome</keyword>
<feature type="compositionally biased region" description="Acidic residues" evidence="1">
    <location>
        <begin position="263"/>
        <end position="272"/>
    </location>
</feature>
<evidence type="ECO:0008006" key="4">
    <source>
        <dbReference type="Google" id="ProtNLM"/>
    </source>
</evidence>
<feature type="compositionally biased region" description="Basic and acidic residues" evidence="1">
    <location>
        <begin position="276"/>
        <end position="291"/>
    </location>
</feature>
<feature type="region of interest" description="Disordered" evidence="1">
    <location>
        <begin position="94"/>
        <end position="129"/>
    </location>
</feature>
<feature type="compositionally biased region" description="Basic residues" evidence="1">
    <location>
        <begin position="321"/>
        <end position="330"/>
    </location>
</feature>
<name>A0A1E3NV25_WICAA</name>
<dbReference type="STRING" id="683960.A0A1E3NV25"/>